<evidence type="ECO:0000256" key="2">
    <source>
        <dbReference type="ARBA" id="ARBA00023012"/>
    </source>
</evidence>
<dbReference type="SMART" id="SM00862">
    <property type="entry name" value="Trans_reg_C"/>
    <property type="match status" value="1"/>
</dbReference>
<dbReference type="PROSITE" id="PS50110">
    <property type="entry name" value="RESPONSE_REGULATORY"/>
    <property type="match status" value="1"/>
</dbReference>
<accession>A0ABS2GG61</accession>
<comment type="caution">
    <text evidence="10">The sequence shown here is derived from an EMBL/GenBank/DDBJ whole genome shotgun (WGS) entry which is preliminary data.</text>
</comment>
<keyword evidence="2" id="KW-0902">Two-component regulatory system</keyword>
<dbReference type="InterPro" id="IPR036388">
    <property type="entry name" value="WH-like_DNA-bd_sf"/>
</dbReference>
<feature type="DNA-binding region" description="OmpR/PhoB-type" evidence="7">
    <location>
        <begin position="124"/>
        <end position="222"/>
    </location>
</feature>
<dbReference type="Pfam" id="PF00072">
    <property type="entry name" value="Response_reg"/>
    <property type="match status" value="1"/>
</dbReference>
<gene>
    <name evidence="10" type="ORF">H6A01_05705</name>
</gene>
<evidence type="ECO:0000259" key="8">
    <source>
        <dbReference type="PROSITE" id="PS50110"/>
    </source>
</evidence>
<dbReference type="EMBL" id="JACJLA010000008">
    <property type="protein sequence ID" value="MBM6912815.1"/>
    <property type="molecule type" value="Genomic_DNA"/>
</dbReference>
<feature type="modified residue" description="4-aspartylphosphate" evidence="6">
    <location>
        <position position="51"/>
    </location>
</feature>
<dbReference type="PANTHER" id="PTHR48111:SF22">
    <property type="entry name" value="REGULATOR OF RPOS"/>
    <property type="match status" value="1"/>
</dbReference>
<dbReference type="RefSeq" id="WP_028255073.1">
    <property type="nucleotide sequence ID" value="NZ_CALXQD010000013.1"/>
</dbReference>
<evidence type="ECO:0000256" key="1">
    <source>
        <dbReference type="ARBA" id="ARBA00022553"/>
    </source>
</evidence>
<feature type="domain" description="OmpR/PhoB-type" evidence="9">
    <location>
        <begin position="124"/>
        <end position="222"/>
    </location>
</feature>
<sequence>MKILVVEDEEMLNNIIAKRLRVESMTVDCCFNGEEALDYLSTSGYDVVIMDIMMPKMDGLSVLKHMREEGNKTPVLFLTAKDSLQDKVDGLNLGGDDYLVKPFEFEELIARVYALARRSNNQAHDDLVAGPLTINSRSRSVVLNGEPIILTAKEFDLLYYLASNQNIVLSRQQILDHVWEYDYESYSNLIDVYIKDVRKKIDTGDGTKLIHTVRGVGYVFKVEK</sequence>
<feature type="domain" description="Response regulatory" evidence="8">
    <location>
        <begin position="2"/>
        <end position="116"/>
    </location>
</feature>
<dbReference type="InterPro" id="IPR011006">
    <property type="entry name" value="CheY-like_superfamily"/>
</dbReference>
<evidence type="ECO:0000313" key="10">
    <source>
        <dbReference type="EMBL" id="MBM6912815.1"/>
    </source>
</evidence>
<evidence type="ECO:0000259" key="9">
    <source>
        <dbReference type="PROSITE" id="PS51755"/>
    </source>
</evidence>
<keyword evidence="1 6" id="KW-0597">Phosphoprotein</keyword>
<dbReference type="InterPro" id="IPR001789">
    <property type="entry name" value="Sig_transdc_resp-reg_receiver"/>
</dbReference>
<evidence type="ECO:0000256" key="5">
    <source>
        <dbReference type="ARBA" id="ARBA00023163"/>
    </source>
</evidence>
<dbReference type="Proteomes" id="UP000707138">
    <property type="component" value="Unassembled WGS sequence"/>
</dbReference>
<organism evidence="10 11">
    <name type="scientific">Veillonella magna</name>
    <dbReference type="NCBI Taxonomy" id="464322"/>
    <lineage>
        <taxon>Bacteria</taxon>
        <taxon>Bacillati</taxon>
        <taxon>Bacillota</taxon>
        <taxon>Negativicutes</taxon>
        <taxon>Veillonellales</taxon>
        <taxon>Veillonellaceae</taxon>
        <taxon>Veillonella</taxon>
    </lineage>
</organism>
<dbReference type="Gene3D" id="3.40.50.2300">
    <property type="match status" value="1"/>
</dbReference>
<proteinExistence type="predicted"/>
<dbReference type="PROSITE" id="PS51755">
    <property type="entry name" value="OMPR_PHOB"/>
    <property type="match status" value="1"/>
</dbReference>
<evidence type="ECO:0000313" key="11">
    <source>
        <dbReference type="Proteomes" id="UP000707138"/>
    </source>
</evidence>
<dbReference type="PANTHER" id="PTHR48111">
    <property type="entry name" value="REGULATOR OF RPOS"/>
    <property type="match status" value="1"/>
</dbReference>
<keyword evidence="4 7" id="KW-0238">DNA-binding</keyword>
<dbReference type="InterPro" id="IPR001867">
    <property type="entry name" value="OmpR/PhoB-type_DNA-bd"/>
</dbReference>
<evidence type="ECO:0000256" key="6">
    <source>
        <dbReference type="PROSITE-ProRule" id="PRU00169"/>
    </source>
</evidence>
<reference evidence="10 11" key="1">
    <citation type="journal article" date="2021" name="Sci. Rep.">
        <title>The distribution of antibiotic resistance genes in chicken gut microbiota commensals.</title>
        <authorList>
            <person name="Juricova H."/>
            <person name="Matiasovicova J."/>
            <person name="Kubasova T."/>
            <person name="Cejkova D."/>
            <person name="Rychlik I."/>
        </authorList>
    </citation>
    <scope>NUCLEOTIDE SEQUENCE [LARGE SCALE GENOMIC DNA]</scope>
    <source>
        <strain evidence="10 11">An537</strain>
    </source>
</reference>
<name>A0ABS2GG61_9FIRM</name>
<dbReference type="Pfam" id="PF00486">
    <property type="entry name" value="Trans_reg_C"/>
    <property type="match status" value="1"/>
</dbReference>
<evidence type="ECO:0000256" key="7">
    <source>
        <dbReference type="PROSITE-ProRule" id="PRU01091"/>
    </source>
</evidence>
<protein>
    <submittedName>
        <fullName evidence="10">Response regulator transcription factor</fullName>
    </submittedName>
</protein>
<dbReference type="Gene3D" id="1.10.10.10">
    <property type="entry name" value="Winged helix-like DNA-binding domain superfamily/Winged helix DNA-binding domain"/>
    <property type="match status" value="1"/>
</dbReference>
<keyword evidence="3" id="KW-0805">Transcription regulation</keyword>
<evidence type="ECO:0000256" key="3">
    <source>
        <dbReference type="ARBA" id="ARBA00023015"/>
    </source>
</evidence>
<dbReference type="SUPFAM" id="SSF52172">
    <property type="entry name" value="CheY-like"/>
    <property type="match status" value="1"/>
</dbReference>
<keyword evidence="11" id="KW-1185">Reference proteome</keyword>
<dbReference type="Gene3D" id="6.10.250.690">
    <property type="match status" value="1"/>
</dbReference>
<dbReference type="InterPro" id="IPR039420">
    <property type="entry name" value="WalR-like"/>
</dbReference>
<dbReference type="CDD" id="cd17625">
    <property type="entry name" value="REC_OmpR_DrrD-like"/>
    <property type="match status" value="1"/>
</dbReference>
<dbReference type="CDD" id="cd00383">
    <property type="entry name" value="trans_reg_C"/>
    <property type="match status" value="1"/>
</dbReference>
<evidence type="ECO:0000256" key="4">
    <source>
        <dbReference type="ARBA" id="ARBA00023125"/>
    </source>
</evidence>
<dbReference type="SMART" id="SM00448">
    <property type="entry name" value="REC"/>
    <property type="match status" value="1"/>
</dbReference>
<keyword evidence="5" id="KW-0804">Transcription</keyword>